<proteinExistence type="predicted"/>
<accession>A0A930YV70</accession>
<dbReference type="Proteomes" id="UP000694480">
    <property type="component" value="Unassembled WGS sequence"/>
</dbReference>
<gene>
    <name evidence="2" type="ORF">IC612_04120</name>
</gene>
<reference evidence="2" key="1">
    <citation type="submission" date="2020-11" db="EMBL/GenBank/DDBJ databases">
        <title>Genome seq and assembly of Planobacterium sp.</title>
        <authorList>
            <person name="Chhetri G."/>
        </authorList>
    </citation>
    <scope>NUCLEOTIDE SEQUENCE</scope>
    <source>
        <strain evidence="2">GCR5</strain>
    </source>
</reference>
<sequence length="119" mass="14121">MESLSPLFEKHFQREHIYTRSEISSFLYSLQEAESKNPCNYTYNRWTYGAHRPLPLFEWLERGLYLYLGPQYPFTGDVFYIAQGQEEVFAGYWVEGKFCFSDSSLQDTIEIEAVPFEML</sequence>
<name>A0A930YV70_9FLAO</name>
<dbReference type="AlphaFoldDB" id="A0A930YV70"/>
<dbReference type="Pfam" id="PF23870">
    <property type="entry name" value="DUF7225"/>
    <property type="match status" value="1"/>
</dbReference>
<organism evidence="2 3">
    <name type="scientific">Planobacterium oryzisoli</name>
    <dbReference type="NCBI Taxonomy" id="2771435"/>
    <lineage>
        <taxon>Bacteria</taxon>
        <taxon>Pseudomonadati</taxon>
        <taxon>Bacteroidota</taxon>
        <taxon>Flavobacteriia</taxon>
        <taxon>Flavobacteriales</taxon>
        <taxon>Weeksellaceae</taxon>
        <taxon>Chryseobacterium group</taxon>
        <taxon>Chryseobacterium</taxon>
    </lineage>
</organism>
<protein>
    <recommendedName>
        <fullName evidence="1">DUF7225 domain-containing protein</fullName>
    </recommendedName>
</protein>
<dbReference type="EMBL" id="JADKYY010000004">
    <property type="protein sequence ID" value="MBF5026983.1"/>
    <property type="molecule type" value="Genomic_DNA"/>
</dbReference>
<evidence type="ECO:0000313" key="3">
    <source>
        <dbReference type="Proteomes" id="UP000694480"/>
    </source>
</evidence>
<evidence type="ECO:0000313" key="2">
    <source>
        <dbReference type="EMBL" id="MBF5026983.1"/>
    </source>
</evidence>
<dbReference type="RefSeq" id="WP_194738911.1">
    <property type="nucleotide sequence ID" value="NZ_JADKYY010000004.1"/>
</dbReference>
<feature type="domain" description="DUF7225" evidence="1">
    <location>
        <begin position="15"/>
        <end position="98"/>
    </location>
</feature>
<dbReference type="InterPro" id="IPR055649">
    <property type="entry name" value="DUF7225"/>
</dbReference>
<keyword evidence="3" id="KW-1185">Reference proteome</keyword>
<evidence type="ECO:0000259" key="1">
    <source>
        <dbReference type="Pfam" id="PF23870"/>
    </source>
</evidence>
<comment type="caution">
    <text evidence="2">The sequence shown here is derived from an EMBL/GenBank/DDBJ whole genome shotgun (WGS) entry which is preliminary data.</text>
</comment>